<dbReference type="AlphaFoldDB" id="A0AAD5MF41"/>
<evidence type="ECO:0000259" key="9">
    <source>
        <dbReference type="PROSITE" id="PS51864"/>
    </source>
</evidence>
<comment type="cofactor">
    <cofactor evidence="7 8">
        <name>Zn(2+)</name>
        <dbReference type="ChEBI" id="CHEBI:29105"/>
    </cofactor>
    <text evidence="7 8">Binds 1 zinc ion per subunit.</text>
</comment>
<dbReference type="InterPro" id="IPR024079">
    <property type="entry name" value="MetalloPept_cat_dom_sf"/>
</dbReference>
<feature type="binding site" evidence="7">
    <location>
        <position position="103"/>
    </location>
    <ligand>
        <name>Zn(2+)</name>
        <dbReference type="ChEBI" id="CHEBI:29105"/>
        <note>catalytic</note>
    </ligand>
</feature>
<evidence type="ECO:0000256" key="3">
    <source>
        <dbReference type="ARBA" id="ARBA00022801"/>
    </source>
</evidence>
<dbReference type="InterPro" id="IPR006026">
    <property type="entry name" value="Peptidase_Metallo"/>
</dbReference>
<gene>
    <name evidence="10" type="primary">NAS-31_56</name>
    <name evidence="10" type="ORF">KIN20_015545</name>
</gene>
<feature type="active site" evidence="7">
    <location>
        <position position="94"/>
    </location>
</feature>
<dbReference type="Pfam" id="PF01400">
    <property type="entry name" value="Astacin"/>
    <property type="match status" value="1"/>
</dbReference>
<dbReference type="Gene3D" id="3.40.390.10">
    <property type="entry name" value="Collagenase (Catalytic Domain)"/>
    <property type="match status" value="1"/>
</dbReference>
<organism evidence="10 11">
    <name type="scientific">Parelaphostrongylus tenuis</name>
    <name type="common">Meningeal worm</name>
    <dbReference type="NCBI Taxonomy" id="148309"/>
    <lineage>
        <taxon>Eukaryota</taxon>
        <taxon>Metazoa</taxon>
        <taxon>Ecdysozoa</taxon>
        <taxon>Nematoda</taxon>
        <taxon>Chromadorea</taxon>
        <taxon>Rhabditida</taxon>
        <taxon>Rhabditina</taxon>
        <taxon>Rhabditomorpha</taxon>
        <taxon>Strongyloidea</taxon>
        <taxon>Metastrongylidae</taxon>
        <taxon>Parelaphostrongylus</taxon>
    </lineage>
</organism>
<protein>
    <recommendedName>
        <fullName evidence="8">Metalloendopeptidase</fullName>
        <ecNumber evidence="8">3.4.24.-</ecNumber>
    </recommendedName>
</protein>
<evidence type="ECO:0000256" key="6">
    <source>
        <dbReference type="ARBA" id="ARBA00023157"/>
    </source>
</evidence>
<keyword evidence="11" id="KW-1185">Reference proteome</keyword>
<dbReference type="EC" id="3.4.24.-" evidence="8"/>
<evidence type="ECO:0000256" key="4">
    <source>
        <dbReference type="ARBA" id="ARBA00022833"/>
    </source>
</evidence>
<dbReference type="GO" id="GO:0004222">
    <property type="term" value="F:metalloendopeptidase activity"/>
    <property type="evidence" value="ECO:0007669"/>
    <property type="project" value="UniProtKB-UniRule"/>
</dbReference>
<dbReference type="PROSITE" id="PS51864">
    <property type="entry name" value="ASTACIN"/>
    <property type="match status" value="1"/>
</dbReference>
<feature type="domain" description="Peptidase M12A" evidence="9">
    <location>
        <begin position="83"/>
        <end position="286"/>
    </location>
</feature>
<evidence type="ECO:0000256" key="7">
    <source>
        <dbReference type="PROSITE-ProRule" id="PRU01211"/>
    </source>
</evidence>
<dbReference type="PANTHER" id="PTHR10127">
    <property type="entry name" value="DISCOIDIN, CUB, EGF, LAMININ , AND ZINC METALLOPROTEASE DOMAIN CONTAINING"/>
    <property type="match status" value="1"/>
</dbReference>
<dbReference type="Proteomes" id="UP001196413">
    <property type="component" value="Unassembled WGS sequence"/>
</dbReference>
<accession>A0AAD5MF41</accession>
<feature type="binding site" evidence="7">
    <location>
        <position position="93"/>
    </location>
    <ligand>
        <name>Zn(2+)</name>
        <dbReference type="ChEBI" id="CHEBI:29105"/>
        <note>catalytic</note>
    </ligand>
</feature>
<dbReference type="InterPro" id="IPR001506">
    <property type="entry name" value="Peptidase_M12A"/>
</dbReference>
<reference evidence="10" key="1">
    <citation type="submission" date="2021-06" db="EMBL/GenBank/DDBJ databases">
        <title>Parelaphostrongylus tenuis whole genome reference sequence.</title>
        <authorList>
            <person name="Garwood T.J."/>
            <person name="Larsen P.A."/>
            <person name="Fountain-Jones N.M."/>
            <person name="Garbe J.R."/>
            <person name="Macchietto M.G."/>
            <person name="Kania S.A."/>
            <person name="Gerhold R.W."/>
            <person name="Richards J.E."/>
            <person name="Wolf T.M."/>
        </authorList>
    </citation>
    <scope>NUCLEOTIDE SEQUENCE</scope>
    <source>
        <strain evidence="10">MNPRO001-30</strain>
        <tissue evidence="10">Meninges</tissue>
    </source>
</reference>
<keyword evidence="3 7" id="KW-0378">Hydrolase</keyword>
<dbReference type="GO" id="GO:0006508">
    <property type="term" value="P:proteolysis"/>
    <property type="evidence" value="ECO:0007669"/>
    <property type="project" value="UniProtKB-KW"/>
</dbReference>
<evidence type="ECO:0000256" key="1">
    <source>
        <dbReference type="ARBA" id="ARBA00022670"/>
    </source>
</evidence>
<evidence type="ECO:0000313" key="11">
    <source>
        <dbReference type="Proteomes" id="UP001196413"/>
    </source>
</evidence>
<keyword evidence="4 7" id="KW-0862">Zinc</keyword>
<keyword evidence="6" id="KW-1015">Disulfide bond</keyword>
<dbReference type="EMBL" id="JAHQIW010003122">
    <property type="protein sequence ID" value="KAJ1357407.1"/>
    <property type="molecule type" value="Genomic_DNA"/>
</dbReference>
<evidence type="ECO:0000256" key="8">
    <source>
        <dbReference type="RuleBase" id="RU361183"/>
    </source>
</evidence>
<evidence type="ECO:0000256" key="5">
    <source>
        <dbReference type="ARBA" id="ARBA00023049"/>
    </source>
</evidence>
<keyword evidence="5 7" id="KW-0482">Metalloprotease</keyword>
<dbReference type="GO" id="GO:0008270">
    <property type="term" value="F:zinc ion binding"/>
    <property type="evidence" value="ECO:0007669"/>
    <property type="project" value="UniProtKB-UniRule"/>
</dbReference>
<dbReference type="SUPFAM" id="SSF55486">
    <property type="entry name" value="Metalloproteases ('zincins'), catalytic domain"/>
    <property type="match status" value="1"/>
</dbReference>
<feature type="binding site" evidence="7">
    <location>
        <position position="97"/>
    </location>
    <ligand>
        <name>Zn(2+)</name>
        <dbReference type="ChEBI" id="CHEBI:29105"/>
        <note>catalytic</note>
    </ligand>
</feature>
<name>A0AAD5MF41_PARTN</name>
<evidence type="ECO:0000256" key="2">
    <source>
        <dbReference type="ARBA" id="ARBA00022723"/>
    </source>
</evidence>
<dbReference type="PANTHER" id="PTHR10127:SF780">
    <property type="entry name" value="METALLOENDOPEPTIDASE"/>
    <property type="match status" value="1"/>
</dbReference>
<keyword evidence="1 7" id="KW-0645">Protease</keyword>
<comment type="caution">
    <text evidence="7">Lacks conserved residue(s) required for the propagation of feature annotation.</text>
</comment>
<evidence type="ECO:0000313" key="10">
    <source>
        <dbReference type="EMBL" id="KAJ1357407.1"/>
    </source>
</evidence>
<sequence length="343" mass="38585">MIVLLLLFHTFCTGVDVSHNAEVKNGLLSINENFEAELEQGYQLLEDEADAYNTKMLIQQLHDMEPEIKQQFALSPERKAELEGAMKIGLAVHELGHALGFYHMHSRHDRDDFITVNEENLRKGFIIDYTKESEQFNYNYNVSYDYGGVMHYGAYRNSRFLQPSGCGEILTADYSYKILEAVAGEDGDFGRYGRDEYMMCNHWIQVAAMRESKSKLEATSATPVTGRSLATGNRHTSSIPLFRFCSPEYVRTTLVSTHNIVPVITYSNVHKVTIALLYRIGNLFCNFSFKITPATNYCCTNVTASNSTDNTDTKIGAARHLSDIPTSNANSGPNISWSIDTSM</sequence>
<comment type="caution">
    <text evidence="10">The sequence shown here is derived from an EMBL/GenBank/DDBJ whole genome shotgun (WGS) entry which is preliminary data.</text>
</comment>
<proteinExistence type="predicted"/>
<keyword evidence="2 7" id="KW-0479">Metal-binding</keyword>
<dbReference type="PRINTS" id="PR00480">
    <property type="entry name" value="ASTACIN"/>
</dbReference>
<dbReference type="SMART" id="SM00235">
    <property type="entry name" value="ZnMc"/>
    <property type="match status" value="1"/>
</dbReference>